<dbReference type="SUPFAM" id="SSF143011">
    <property type="entry name" value="RelE-like"/>
    <property type="match status" value="1"/>
</dbReference>
<evidence type="ECO:0000313" key="1">
    <source>
        <dbReference type="EMBL" id="ACN98606.1"/>
    </source>
</evidence>
<gene>
    <name evidence="1" type="ordered locus">SULAZ_0572</name>
</gene>
<dbReference type="RefSeq" id="WP_012673928.1">
    <property type="nucleotide sequence ID" value="NC_012438.1"/>
</dbReference>
<reference evidence="1 2" key="1">
    <citation type="journal article" date="2009" name="J. Bacteriol.">
        <title>Complete and draft genome sequences of six members of the Aquificales.</title>
        <authorList>
            <person name="Reysenbach A.L."/>
            <person name="Hamamura N."/>
            <person name="Podar M."/>
            <person name="Griffiths E."/>
            <person name="Ferreira S."/>
            <person name="Hochstein R."/>
            <person name="Heidelberg J."/>
            <person name="Johnson J."/>
            <person name="Mead D."/>
            <person name="Pohorille A."/>
            <person name="Sarmiento M."/>
            <person name="Schweighofer K."/>
            <person name="Seshadri R."/>
            <person name="Voytek M.A."/>
        </authorList>
    </citation>
    <scope>NUCLEOTIDE SEQUENCE [LARGE SCALE GENOMIC DNA]</scope>
    <source>
        <strain evidence="2">Az-Fu1 / DSM 15241 / OCM 825</strain>
    </source>
</reference>
<dbReference type="STRING" id="204536.SULAZ_0572"/>
<dbReference type="eggNOG" id="COG2026">
    <property type="taxonomic scope" value="Bacteria"/>
</dbReference>
<dbReference type="KEGG" id="saf:SULAZ_0572"/>
<dbReference type="OrthoDB" id="15005at2"/>
<dbReference type="HOGENOM" id="CLU_2703478_0_0_0"/>
<evidence type="ECO:0000313" key="2">
    <source>
        <dbReference type="Proteomes" id="UP000001369"/>
    </source>
</evidence>
<accession>C1DTX5</accession>
<organism evidence="1 2">
    <name type="scientific">Sulfurihydrogenibium azorense (strain DSM 15241 / OCM 825 / Az-Fu1)</name>
    <dbReference type="NCBI Taxonomy" id="204536"/>
    <lineage>
        <taxon>Bacteria</taxon>
        <taxon>Pseudomonadati</taxon>
        <taxon>Aquificota</taxon>
        <taxon>Aquificia</taxon>
        <taxon>Aquificales</taxon>
        <taxon>Hydrogenothermaceae</taxon>
        <taxon>Sulfurihydrogenibium</taxon>
    </lineage>
</organism>
<dbReference type="AlphaFoldDB" id="C1DTX5"/>
<protein>
    <submittedName>
        <fullName evidence="1">Cytotoxic translational repressor of toxin-antitoxin system RelE</fullName>
    </submittedName>
</protein>
<sequence length="73" mass="8835">MYKLLISEIAEKDLENFSNNEKVFIAEKLKYLAENFEILRKTKKVKKLQGYDKYYRYVISKKIRAILKLKKTN</sequence>
<dbReference type="Gene3D" id="3.30.2310.20">
    <property type="entry name" value="RelE-like"/>
    <property type="match status" value="1"/>
</dbReference>
<dbReference type="Proteomes" id="UP000001369">
    <property type="component" value="Chromosome"/>
</dbReference>
<proteinExistence type="predicted"/>
<dbReference type="EMBL" id="CP001229">
    <property type="protein sequence ID" value="ACN98606.1"/>
    <property type="molecule type" value="Genomic_DNA"/>
</dbReference>
<dbReference type="InterPro" id="IPR035093">
    <property type="entry name" value="RelE/ParE_toxin_dom_sf"/>
</dbReference>
<keyword evidence="2" id="KW-1185">Reference proteome</keyword>
<name>C1DTX5_SULAA</name>